<reference evidence="2" key="1">
    <citation type="submission" date="2017-09" db="EMBL/GenBank/DDBJ databases">
        <title>Depth-based differentiation of microbial function through sediment-hosted aquifers and enrichment of novel symbionts in the deep terrestrial subsurface.</title>
        <authorList>
            <person name="Probst A.J."/>
            <person name="Ladd B."/>
            <person name="Jarett J.K."/>
            <person name="Geller-Mcgrath D.E."/>
            <person name="Sieber C.M.K."/>
            <person name="Emerson J.B."/>
            <person name="Anantharaman K."/>
            <person name="Thomas B.C."/>
            <person name="Malmstrom R."/>
            <person name="Stieglmeier M."/>
            <person name="Klingl A."/>
            <person name="Woyke T."/>
            <person name="Ryan C.M."/>
            <person name="Banfield J.F."/>
        </authorList>
    </citation>
    <scope>NUCLEOTIDE SEQUENCE [LARGE SCALE GENOMIC DNA]</scope>
</reference>
<name>A0A2M7Q999_9BACT</name>
<comment type="caution">
    <text evidence="1">The sequence shown here is derived from an EMBL/GenBank/DDBJ whole genome shotgun (WGS) entry which is preliminary data.</text>
</comment>
<sequence length="506" mass="56017">MFAWGIRLAAALAVAAVFVHVVFTAASPDGYLTVTTDLRSPSAFVSYPKPIGRLHLDDGSPFRLIGSPVYLDLKPPSPFETVTVRAEYVNRGQPLVEIGALSNRLDSQYDMRSVENRLVDSLNWSRLSSGRLNLLQRNRTYATLDDFLADPPNVSRVATYRTGLSWPYRPEGMPSDQPKTRVVSLRGHHRILTYTAGETLSFSFVVHDMNRQSGADPVTLSVFREGQETAVARTVLADDGNTADDQGSSPLRTVAVSVASPTPGLYRIEFTASDDVFIRELTTRQSKFVFLGRLYLGDHVGYSDLTLPLDVLAGGNTLTVRTAHTEGLQTIVVDGRPFEVQETNVRQDVRLGQVGRPVEVHLPRRDILLETGGVFALSEEDYFQPLPVELDWHMTSDDLDSAGIDFILTEYEFPELKGGLTAARTTFDFDRLAQTEDGAYRFALSAPGLSLTENDLRLKSVTFILHRPKTDWLTGLRRFWKGTGDDLSGSESIILTHGSSFGEEVQ</sequence>
<dbReference type="AlphaFoldDB" id="A0A2M7Q999"/>
<evidence type="ECO:0000313" key="2">
    <source>
        <dbReference type="Proteomes" id="UP000230973"/>
    </source>
</evidence>
<protein>
    <submittedName>
        <fullName evidence="1">Uncharacterized protein</fullName>
    </submittedName>
</protein>
<dbReference type="Proteomes" id="UP000230973">
    <property type="component" value="Unassembled WGS sequence"/>
</dbReference>
<accession>A0A2M7Q999</accession>
<gene>
    <name evidence="1" type="ORF">COY93_03755</name>
</gene>
<organism evidence="1 2">
    <name type="scientific">Candidatus Uhrbacteria bacterium CG_4_10_14_0_8_um_filter_58_22</name>
    <dbReference type="NCBI Taxonomy" id="1975029"/>
    <lineage>
        <taxon>Bacteria</taxon>
        <taxon>Candidatus Uhriibacteriota</taxon>
    </lineage>
</organism>
<dbReference type="EMBL" id="PFLC01000051">
    <property type="protein sequence ID" value="PIY62163.1"/>
    <property type="molecule type" value="Genomic_DNA"/>
</dbReference>
<proteinExistence type="predicted"/>
<evidence type="ECO:0000313" key="1">
    <source>
        <dbReference type="EMBL" id="PIY62163.1"/>
    </source>
</evidence>